<dbReference type="VEuPathDB" id="FungiDB:EYZ11_006879"/>
<dbReference type="Proteomes" id="UP000308092">
    <property type="component" value="Unassembled WGS sequence"/>
</dbReference>
<accession>A0A4S3JEB8</accession>
<evidence type="ECO:0000313" key="4">
    <source>
        <dbReference type="Proteomes" id="UP000324241"/>
    </source>
</evidence>
<reference evidence="1 4" key="2">
    <citation type="submission" date="2019-08" db="EMBL/GenBank/DDBJ databases">
        <title>The genome sequence of a newly discovered highly antifungal drug resistant Aspergillus species, Aspergillus tanneri NIH 1004.</title>
        <authorList>
            <person name="Mounaud S."/>
            <person name="Singh I."/>
            <person name="Joardar V."/>
            <person name="Pakala S."/>
            <person name="Pakala S."/>
            <person name="Venepally P."/>
            <person name="Chung J.K."/>
            <person name="Losada L."/>
            <person name="Nierman W.C."/>
        </authorList>
    </citation>
    <scope>NUCLEOTIDE SEQUENCE [LARGE SCALE GENOMIC DNA]</scope>
    <source>
        <strain evidence="1 4">NIH1004</strain>
    </source>
</reference>
<dbReference type="Proteomes" id="UP000324241">
    <property type="component" value="Unassembled WGS sequence"/>
</dbReference>
<sequence length="102" mass="11429">MRFLSTTGRTGPNPIETWLAGTFDTNTRGEFVNDLWAFMGNGKYNWPLNQYIATSAMSQSPACPYPRRAVIFALMAPEGPKSLRDAVSRAIHDLEYIEEGKN</sequence>
<dbReference type="STRING" id="1220188.A0A4S3JEB8"/>
<gene>
    <name evidence="1" type="ORF">ATNIH1004_008753</name>
    <name evidence="2" type="ORF">EYZ11_006879</name>
</gene>
<reference evidence="2 3" key="1">
    <citation type="submission" date="2019-03" db="EMBL/GenBank/DDBJ databases">
        <title>The genome sequence of a newly discovered highly antifungal drug resistant Aspergillus species, Aspergillus tanneri NIH 1004.</title>
        <authorList>
            <person name="Mounaud S."/>
            <person name="Singh I."/>
            <person name="Joardar V."/>
            <person name="Pakala S."/>
            <person name="Pakala S."/>
            <person name="Venepally P."/>
            <person name="Hoover J."/>
            <person name="Nierman W."/>
            <person name="Chung J."/>
            <person name="Losada L."/>
        </authorList>
    </citation>
    <scope>NUCLEOTIDE SEQUENCE [LARGE SCALE GENOMIC DNA]</scope>
    <source>
        <strain evidence="2 3">NIH1004</strain>
    </source>
</reference>
<dbReference type="AlphaFoldDB" id="A0A4S3JEB8"/>
<proteinExistence type="predicted"/>
<comment type="caution">
    <text evidence="2">The sequence shown here is derived from an EMBL/GenBank/DDBJ whole genome shotgun (WGS) entry which is preliminary data.</text>
</comment>
<dbReference type="EMBL" id="SOSA01000253">
    <property type="protein sequence ID" value="THC93629.1"/>
    <property type="molecule type" value="Genomic_DNA"/>
</dbReference>
<dbReference type="GeneID" id="54331455"/>
<keyword evidence="3" id="KW-1185">Reference proteome</keyword>
<name>A0A4S3JEB8_9EURO</name>
<dbReference type="EMBL" id="QUQM01000006">
    <property type="protein sequence ID" value="KAA8644548.1"/>
    <property type="molecule type" value="Genomic_DNA"/>
</dbReference>
<organism evidence="2 3">
    <name type="scientific">Aspergillus tanneri</name>
    <dbReference type="NCBI Taxonomy" id="1220188"/>
    <lineage>
        <taxon>Eukaryota</taxon>
        <taxon>Fungi</taxon>
        <taxon>Dikarya</taxon>
        <taxon>Ascomycota</taxon>
        <taxon>Pezizomycotina</taxon>
        <taxon>Eurotiomycetes</taxon>
        <taxon>Eurotiomycetidae</taxon>
        <taxon>Eurotiales</taxon>
        <taxon>Aspergillaceae</taxon>
        <taxon>Aspergillus</taxon>
        <taxon>Aspergillus subgen. Circumdati</taxon>
    </lineage>
</organism>
<evidence type="ECO:0000313" key="3">
    <source>
        <dbReference type="Proteomes" id="UP000308092"/>
    </source>
</evidence>
<evidence type="ECO:0000313" key="2">
    <source>
        <dbReference type="EMBL" id="THC93629.1"/>
    </source>
</evidence>
<protein>
    <submittedName>
        <fullName evidence="2">Uncharacterized protein</fullName>
    </submittedName>
</protein>
<evidence type="ECO:0000313" key="1">
    <source>
        <dbReference type="EMBL" id="KAA8644548.1"/>
    </source>
</evidence>
<dbReference type="RefSeq" id="XP_033423909.1">
    <property type="nucleotide sequence ID" value="XM_033573357.1"/>
</dbReference>